<protein>
    <submittedName>
        <fullName evidence="2">RCG35848</fullName>
    </submittedName>
</protein>
<proteinExistence type="predicted"/>
<keyword evidence="1" id="KW-0812">Transmembrane</keyword>
<reference evidence="3" key="1">
    <citation type="submission" date="2005-09" db="EMBL/GenBank/DDBJ databases">
        <authorList>
            <person name="Mural R.J."/>
            <person name="Li P.W."/>
            <person name="Adams M.D."/>
            <person name="Amanatides P.G."/>
            <person name="Baden-Tillson H."/>
            <person name="Barnstead M."/>
            <person name="Chin S.H."/>
            <person name="Dew I."/>
            <person name="Evans C.A."/>
            <person name="Ferriera S."/>
            <person name="Flanigan M."/>
            <person name="Fosler C."/>
            <person name="Glodek A."/>
            <person name="Gu Z."/>
            <person name="Holt R.A."/>
            <person name="Jennings D."/>
            <person name="Kraft C.L."/>
            <person name="Lu F."/>
            <person name="Nguyen T."/>
            <person name="Nusskern D.R."/>
            <person name="Pfannkoch C.M."/>
            <person name="Sitter C."/>
            <person name="Sutton G.G."/>
            <person name="Venter J.C."/>
            <person name="Wang Z."/>
            <person name="Woodage T."/>
            <person name="Zheng X.H."/>
            <person name="Zhong F."/>
        </authorList>
    </citation>
    <scope>NUCLEOTIDE SEQUENCE [LARGE SCALE GENOMIC DNA]</scope>
    <source>
        <strain>BN</strain>
        <strain evidence="3">Sprague-Dawley</strain>
    </source>
</reference>
<dbReference type="AlphaFoldDB" id="A6IJJ9"/>
<feature type="transmembrane region" description="Helical" evidence="1">
    <location>
        <begin position="12"/>
        <end position="35"/>
    </location>
</feature>
<dbReference type="Proteomes" id="UP000234681">
    <property type="component" value="Chromosome 14"/>
</dbReference>
<name>A6IJJ9_RAT</name>
<dbReference type="EMBL" id="CH473963">
    <property type="protein sequence ID" value="EDL99912.1"/>
    <property type="molecule type" value="Genomic_DNA"/>
</dbReference>
<keyword evidence="1" id="KW-0472">Membrane</keyword>
<evidence type="ECO:0000313" key="2">
    <source>
        <dbReference type="EMBL" id="EDL99912.1"/>
    </source>
</evidence>
<evidence type="ECO:0000256" key="1">
    <source>
        <dbReference type="SAM" id="Phobius"/>
    </source>
</evidence>
<organism evidence="2 3">
    <name type="scientific">Rattus norvegicus</name>
    <name type="common">Rat</name>
    <dbReference type="NCBI Taxonomy" id="10116"/>
    <lineage>
        <taxon>Eukaryota</taxon>
        <taxon>Metazoa</taxon>
        <taxon>Chordata</taxon>
        <taxon>Craniata</taxon>
        <taxon>Vertebrata</taxon>
        <taxon>Euteleostomi</taxon>
        <taxon>Mammalia</taxon>
        <taxon>Eutheria</taxon>
        <taxon>Euarchontoglires</taxon>
        <taxon>Glires</taxon>
        <taxon>Rodentia</taxon>
        <taxon>Myomorpha</taxon>
        <taxon>Muroidea</taxon>
        <taxon>Muridae</taxon>
        <taxon>Murinae</taxon>
        <taxon>Rattus</taxon>
    </lineage>
</organism>
<accession>A6IJJ9</accession>
<gene>
    <name evidence="2" type="ORF">rCG_35848</name>
</gene>
<evidence type="ECO:0000313" key="3">
    <source>
        <dbReference type="Proteomes" id="UP000234681"/>
    </source>
</evidence>
<keyword evidence="1" id="KW-1133">Transmembrane helix</keyword>
<sequence length="79" mass="9618">MLTKGSFFFHTYFLATFNELVYGNDTIFILVHLLLRKKRTKNCIESPFYSLSVHSRFKEIRMELTILRYMVHLHARRNY</sequence>